<evidence type="ECO:0000313" key="2">
    <source>
        <dbReference type="EMBL" id="TKA30289.1"/>
    </source>
</evidence>
<evidence type="ECO:0000313" key="3">
    <source>
        <dbReference type="Proteomes" id="UP000310066"/>
    </source>
</evidence>
<gene>
    <name evidence="2" type="ORF">B0A54_15367</name>
</gene>
<protein>
    <recommendedName>
        <fullName evidence="1">F-box domain-containing protein</fullName>
    </recommendedName>
</protein>
<dbReference type="EMBL" id="NAJP01000103">
    <property type="protein sequence ID" value="TKA30289.1"/>
    <property type="molecule type" value="Genomic_DNA"/>
</dbReference>
<dbReference type="SUPFAM" id="SSF81383">
    <property type="entry name" value="F-box domain"/>
    <property type="match status" value="1"/>
</dbReference>
<dbReference type="InterPro" id="IPR001810">
    <property type="entry name" value="F-box_dom"/>
</dbReference>
<dbReference type="Pfam" id="PF00646">
    <property type="entry name" value="F-box"/>
    <property type="match status" value="1"/>
</dbReference>
<evidence type="ECO:0000259" key="1">
    <source>
        <dbReference type="PROSITE" id="PS50181"/>
    </source>
</evidence>
<name>A0A4V5N541_9PEZI</name>
<dbReference type="AlphaFoldDB" id="A0A4V5N541"/>
<dbReference type="Proteomes" id="UP000310066">
    <property type="component" value="Unassembled WGS sequence"/>
</dbReference>
<feature type="domain" description="F-box" evidence="1">
    <location>
        <begin position="33"/>
        <end position="70"/>
    </location>
</feature>
<sequence>MNEPISAQVARTDADRLLRRQHEYRRQETVAQHSPLLALPAELLLEVVSYSDPVDLLCLRHTSQQLRNQIGIPSVPQHQHPTIAHCLAQRFNLDDYADLVLYEHRLRHLRATYLCCSACYRMHHRLAFTHAERAKNPRSRECKDAQAVLRVCAHETWTHAQLTRYIIKAKLDWGHVSDCVTILNHHRGAQPSDEGVYCNSVFAVGHSHVGITTLYHLAHFLPSSPPAFFDVRSLLFLPDLRICPHTVPTDAVFKIDAVAKLKTFLDGNPPSAPGRARSTDMDCCPTITGCNASIYFSKYPTMSGGMVYEMEVVRRLELAEGGLLPDLRDKRWKAVCEL</sequence>
<dbReference type="InterPro" id="IPR036047">
    <property type="entry name" value="F-box-like_dom_sf"/>
</dbReference>
<organism evidence="2 3">
    <name type="scientific">Friedmanniomyces endolithicus</name>
    <dbReference type="NCBI Taxonomy" id="329885"/>
    <lineage>
        <taxon>Eukaryota</taxon>
        <taxon>Fungi</taxon>
        <taxon>Dikarya</taxon>
        <taxon>Ascomycota</taxon>
        <taxon>Pezizomycotina</taxon>
        <taxon>Dothideomycetes</taxon>
        <taxon>Dothideomycetidae</taxon>
        <taxon>Mycosphaerellales</taxon>
        <taxon>Teratosphaeriaceae</taxon>
        <taxon>Friedmanniomyces</taxon>
    </lineage>
</organism>
<dbReference type="PROSITE" id="PS50181">
    <property type="entry name" value="FBOX"/>
    <property type="match status" value="1"/>
</dbReference>
<dbReference type="OrthoDB" id="3833519at2759"/>
<reference evidence="2 3" key="1">
    <citation type="submission" date="2017-03" db="EMBL/GenBank/DDBJ databases">
        <title>Genomes of endolithic fungi from Antarctica.</title>
        <authorList>
            <person name="Coleine C."/>
            <person name="Masonjones S."/>
            <person name="Stajich J.E."/>
        </authorList>
    </citation>
    <scope>NUCLEOTIDE SEQUENCE [LARGE SCALE GENOMIC DNA]</scope>
    <source>
        <strain evidence="2 3">CCFEE 5311</strain>
    </source>
</reference>
<proteinExistence type="predicted"/>
<accession>A0A4V5N541</accession>
<comment type="caution">
    <text evidence="2">The sequence shown here is derived from an EMBL/GenBank/DDBJ whole genome shotgun (WGS) entry which is preliminary data.</text>
</comment>